<dbReference type="PROSITE" id="PS50011">
    <property type="entry name" value="PROTEIN_KINASE_DOM"/>
    <property type="match status" value="1"/>
</dbReference>
<keyword evidence="16" id="KW-0067">ATP-binding</keyword>
<dbReference type="FunFam" id="3.80.10.10:FF:000101">
    <property type="entry name" value="LRR receptor-like serine/threonine-protein kinase ERECTA"/>
    <property type="match status" value="1"/>
</dbReference>
<evidence type="ECO:0000256" key="10">
    <source>
        <dbReference type="ARBA" id="ARBA00022679"/>
    </source>
</evidence>
<dbReference type="InterPro" id="IPR008271">
    <property type="entry name" value="Ser/Thr_kinase_AS"/>
</dbReference>
<dbReference type="Gene3D" id="3.30.200.20">
    <property type="entry name" value="Phosphorylase Kinase, domain 1"/>
    <property type="match status" value="1"/>
</dbReference>
<dbReference type="EnsemblPlants" id="EMT32109">
    <property type="protein sequence ID" value="EMT32109"/>
    <property type="gene ID" value="F775_12389"/>
</dbReference>
<evidence type="ECO:0000256" key="18">
    <source>
        <dbReference type="ARBA" id="ARBA00023136"/>
    </source>
</evidence>
<evidence type="ECO:0000256" key="22">
    <source>
        <dbReference type="ARBA" id="ARBA00048679"/>
    </source>
</evidence>
<evidence type="ECO:0000256" key="23">
    <source>
        <dbReference type="ARBA" id="ARBA00054320"/>
    </source>
</evidence>
<accession>M8CCI6</accession>
<dbReference type="Pfam" id="PF13855">
    <property type="entry name" value="LRR_8"/>
    <property type="match status" value="3"/>
</dbReference>
<evidence type="ECO:0000256" key="21">
    <source>
        <dbReference type="ARBA" id="ARBA00047899"/>
    </source>
</evidence>
<dbReference type="PROSITE" id="PS00107">
    <property type="entry name" value="PROTEIN_KINASE_ATP"/>
    <property type="match status" value="1"/>
</dbReference>
<evidence type="ECO:0000256" key="9">
    <source>
        <dbReference type="ARBA" id="ARBA00022614"/>
    </source>
</evidence>
<comment type="subcellular location">
    <subcellularLocation>
        <location evidence="1">Cell membrane</location>
        <topology evidence="1">Single-pass membrane protein</topology>
    </subcellularLocation>
    <subcellularLocation>
        <location evidence="2">Endoplasmic reticulum membrane</location>
        <topology evidence="2">Single-pass membrane protein</topology>
    </subcellularLocation>
    <subcellularLocation>
        <location evidence="3">Membrane</location>
        <topology evidence="3">Single-pass type I membrane protein</topology>
    </subcellularLocation>
</comment>
<sequence>MNTLIFLCFTLSLYPYHTVSLASTNVTAVQMRALLSLKDMVSDPFGSLHSWNSSNNPCRWRGVGCSRKHTERILELNLNSFGLIGGISPLLRNLSYLHVLNLGENHLAGQIPADLGHLRRLRVLNLSMNSLQGGIPTSLAGCTNLMKLNLAHNQLRGEIPGEIGSLRNLVFFTLHTNYLTGNIPSSLANLSSLVSLSLAKNFLSGMIPTSFGNLSNLTIISLLNNQLSGAIPSSLGRLTNMVTLILDQNNLTGSIPPTIWNISSLVIFSVETNELTGTVPPNALSKLSALKIFSLAENNFHGQIPSSLPNATSLIQFEIAINHFSGTIPPKLGGLQSLEFFVLAFNAFEAKNHHEWDFMHALTNCSELQALELNNNKLSGTFPSAASNLSTNLPYLSLAGNTISGHVPREIGNLVGLSGIIPSTIGNMVSLLILDLSTNHFTGTIPSSLFNITTLSIQLGISNNHFEGPIPPEIGNLQNLVEFDAMFNRLTGEIPATLGKCQLLQIINLQNNSLTGNIPSVLSGLKGLEILNLSRNKFSGQIPNFLGDFKSLAHLDLSFNNFDGEVPKFGVFANATKIWVVGNSKLCGGVQDLHLPPCYHQILKRKHKIPMLAIVLSLVATTICTLLLLMFFLDYYKRKSRETPSTVSTQGHKVVSYQQLAEATNGFSTLNLLGSGSYGSVYRANLHDDISGQENIVAVKVLKLHTPGALKSFTSECEAMRNLRHRNLVKVITACSSIDFNGNDFKAIVLDFMPNGNLEEWLHPITNHQPGARHLSLAQRMSILFDVANALDYLHCNGGAPIVHCDLKPSNVLLDSDMLAHVGDFGLSRILIEGCPYFQASTNSMGFRGTIGYAPPEYGAGNMVSTHGDIYSYGVLILEMVTARRPTDNMFDQGLSLRKYVEIAFESRMMDIADPELAEELENGPTTIDDPSNQRKVDALISLVKLGMFCSEEIPSSRISTKDIIRELHAIKVKEIKENK</sequence>
<dbReference type="InterPro" id="IPR003591">
    <property type="entry name" value="Leu-rich_rpt_typical-subtyp"/>
</dbReference>
<evidence type="ECO:0000256" key="17">
    <source>
        <dbReference type="ARBA" id="ARBA00022989"/>
    </source>
</evidence>
<evidence type="ECO:0000256" key="16">
    <source>
        <dbReference type="ARBA" id="ARBA00022840"/>
    </source>
</evidence>
<dbReference type="FunFam" id="3.80.10.10:FF:000383">
    <property type="entry name" value="Leucine-rich repeat receptor protein kinase EMS1"/>
    <property type="match status" value="1"/>
</dbReference>
<evidence type="ECO:0000256" key="11">
    <source>
        <dbReference type="ARBA" id="ARBA00022692"/>
    </source>
</evidence>
<dbReference type="InterPro" id="IPR011009">
    <property type="entry name" value="Kinase-like_dom_sf"/>
</dbReference>
<dbReference type="InterPro" id="IPR001611">
    <property type="entry name" value="Leu-rich_rpt"/>
</dbReference>
<comment type="function">
    <text evidence="23">Receptor kinase that detects X.oryzae pv. oryzae protein Ax21 to promote innate immunity. Following X.oryzae pv. oryzae protein Ax21 detection, undergoes cleavage, releasing the processed protein kinase Xa21 chain.</text>
</comment>
<evidence type="ECO:0000256" key="2">
    <source>
        <dbReference type="ARBA" id="ARBA00004389"/>
    </source>
</evidence>
<evidence type="ECO:0000256" key="7">
    <source>
        <dbReference type="ARBA" id="ARBA00022527"/>
    </source>
</evidence>
<evidence type="ECO:0000256" key="13">
    <source>
        <dbReference type="ARBA" id="ARBA00022737"/>
    </source>
</evidence>
<evidence type="ECO:0000256" key="3">
    <source>
        <dbReference type="ARBA" id="ARBA00004479"/>
    </source>
</evidence>
<dbReference type="PANTHER" id="PTHR48053">
    <property type="entry name" value="LEUCINE RICH REPEAT FAMILY PROTEIN, EXPRESSED"/>
    <property type="match status" value="1"/>
</dbReference>
<evidence type="ECO:0000256" key="15">
    <source>
        <dbReference type="ARBA" id="ARBA00022777"/>
    </source>
</evidence>
<evidence type="ECO:0000256" key="6">
    <source>
        <dbReference type="ARBA" id="ARBA00022475"/>
    </source>
</evidence>
<dbReference type="InterPro" id="IPR000719">
    <property type="entry name" value="Prot_kinase_dom"/>
</dbReference>
<keyword evidence="20" id="KW-0325">Glycoprotein</keyword>
<keyword evidence="14" id="KW-0547">Nucleotide-binding</keyword>
<dbReference type="PROSITE" id="PS00108">
    <property type="entry name" value="PROTEIN_KINASE_ST"/>
    <property type="match status" value="1"/>
</dbReference>
<comment type="catalytic activity">
    <reaction evidence="21">
        <text>L-threonyl-[protein] + ATP = O-phospho-L-threonyl-[protein] + ADP + H(+)</text>
        <dbReference type="Rhea" id="RHEA:46608"/>
        <dbReference type="Rhea" id="RHEA-COMP:11060"/>
        <dbReference type="Rhea" id="RHEA-COMP:11605"/>
        <dbReference type="ChEBI" id="CHEBI:15378"/>
        <dbReference type="ChEBI" id="CHEBI:30013"/>
        <dbReference type="ChEBI" id="CHEBI:30616"/>
        <dbReference type="ChEBI" id="CHEBI:61977"/>
        <dbReference type="ChEBI" id="CHEBI:456216"/>
        <dbReference type="EC" id="2.7.11.1"/>
    </reaction>
</comment>
<dbReference type="SUPFAM" id="SSF56112">
    <property type="entry name" value="Protein kinase-like (PK-like)"/>
    <property type="match status" value="1"/>
</dbReference>
<dbReference type="GO" id="GO:0005886">
    <property type="term" value="C:plasma membrane"/>
    <property type="evidence" value="ECO:0007669"/>
    <property type="project" value="UniProtKB-SubCell"/>
</dbReference>
<dbReference type="InterPro" id="IPR017441">
    <property type="entry name" value="Protein_kinase_ATP_BS"/>
</dbReference>
<evidence type="ECO:0000256" key="4">
    <source>
        <dbReference type="ARBA" id="ARBA00008684"/>
    </source>
</evidence>
<dbReference type="PANTHER" id="PTHR48053:SF157">
    <property type="entry name" value="PROTEIN KINASE DOMAIN-CONTAINING PROTEIN"/>
    <property type="match status" value="1"/>
</dbReference>
<dbReference type="FunFam" id="3.80.10.10:FF:000095">
    <property type="entry name" value="LRR receptor-like serine/threonine-protein kinase GSO1"/>
    <property type="match status" value="1"/>
</dbReference>
<keyword evidence="10" id="KW-0808">Transferase</keyword>
<evidence type="ECO:0000256" key="12">
    <source>
        <dbReference type="ARBA" id="ARBA00022729"/>
    </source>
</evidence>
<protein>
    <recommendedName>
        <fullName evidence="25">Receptor kinase-like protein Xa21</fullName>
        <ecNumber evidence="5">2.7.11.1</ecNumber>
    </recommendedName>
</protein>
<evidence type="ECO:0000256" key="24">
    <source>
        <dbReference type="ARBA" id="ARBA00056628"/>
    </source>
</evidence>
<dbReference type="InterPro" id="IPR013210">
    <property type="entry name" value="LRR_N_plant-typ"/>
</dbReference>
<dbReference type="Pfam" id="PF00069">
    <property type="entry name" value="Pkinase"/>
    <property type="match status" value="1"/>
</dbReference>
<evidence type="ECO:0000256" key="19">
    <source>
        <dbReference type="ARBA" id="ARBA00023170"/>
    </source>
</evidence>
<dbReference type="AlphaFoldDB" id="M8CCI6"/>
<dbReference type="GO" id="GO:0004674">
    <property type="term" value="F:protein serine/threonine kinase activity"/>
    <property type="evidence" value="ECO:0007669"/>
    <property type="project" value="UniProtKB-KW"/>
</dbReference>
<proteinExistence type="inferred from homology"/>
<comment type="catalytic activity">
    <reaction evidence="22">
        <text>L-seryl-[protein] + ATP = O-phospho-L-seryl-[protein] + ADP + H(+)</text>
        <dbReference type="Rhea" id="RHEA:17989"/>
        <dbReference type="Rhea" id="RHEA-COMP:9863"/>
        <dbReference type="Rhea" id="RHEA-COMP:11604"/>
        <dbReference type="ChEBI" id="CHEBI:15378"/>
        <dbReference type="ChEBI" id="CHEBI:29999"/>
        <dbReference type="ChEBI" id="CHEBI:30616"/>
        <dbReference type="ChEBI" id="CHEBI:83421"/>
        <dbReference type="ChEBI" id="CHEBI:456216"/>
        <dbReference type="EC" id="2.7.11.1"/>
    </reaction>
</comment>
<dbReference type="EC" id="2.7.11.1" evidence="5"/>
<evidence type="ECO:0000256" key="5">
    <source>
        <dbReference type="ARBA" id="ARBA00012513"/>
    </source>
</evidence>
<keyword evidence="12" id="KW-0732">Signal</keyword>
<evidence type="ECO:0000256" key="14">
    <source>
        <dbReference type="ARBA" id="ARBA00022741"/>
    </source>
</evidence>
<dbReference type="GO" id="GO:0005789">
    <property type="term" value="C:endoplasmic reticulum membrane"/>
    <property type="evidence" value="ECO:0007669"/>
    <property type="project" value="UniProtKB-SubCell"/>
</dbReference>
<keyword evidence="7" id="KW-0723">Serine/threonine-protein kinase</keyword>
<evidence type="ECO:0000256" key="25">
    <source>
        <dbReference type="ARBA" id="ARBA00072040"/>
    </source>
</evidence>
<keyword evidence="9" id="KW-0433">Leucine-rich repeat</keyword>
<dbReference type="FunFam" id="3.30.200.20:FF:000432">
    <property type="entry name" value="LRR receptor-like serine/threonine-protein kinase EFR"/>
    <property type="match status" value="1"/>
</dbReference>
<reference evidence="27" key="1">
    <citation type="submission" date="2015-06" db="UniProtKB">
        <authorList>
            <consortium name="EnsemblPlants"/>
        </authorList>
    </citation>
    <scope>IDENTIFICATION</scope>
</reference>
<dbReference type="SMART" id="SM00220">
    <property type="entry name" value="S_TKc"/>
    <property type="match status" value="1"/>
</dbReference>
<dbReference type="SUPFAM" id="SSF52058">
    <property type="entry name" value="L domain-like"/>
    <property type="match status" value="1"/>
</dbReference>
<evidence type="ECO:0000256" key="1">
    <source>
        <dbReference type="ARBA" id="ARBA00004162"/>
    </source>
</evidence>
<keyword evidence="19" id="KW-0675">Receptor</keyword>
<keyword evidence="6" id="KW-1003">Cell membrane</keyword>
<feature type="domain" description="Protein kinase" evidence="26">
    <location>
        <begin position="667"/>
        <end position="972"/>
    </location>
</feature>
<evidence type="ECO:0000256" key="8">
    <source>
        <dbReference type="ARBA" id="ARBA00022553"/>
    </source>
</evidence>
<keyword evidence="13" id="KW-0677">Repeat</keyword>
<dbReference type="FunFam" id="1.10.510.10:FF:000358">
    <property type="entry name" value="Putative leucine-rich repeat receptor-like serine/threonine-protein kinase"/>
    <property type="match status" value="1"/>
</dbReference>
<keyword evidence="18" id="KW-0472">Membrane</keyword>
<organism evidence="27">
    <name type="scientific">Aegilops tauschii</name>
    <name type="common">Tausch's goatgrass</name>
    <name type="synonym">Aegilops squarrosa</name>
    <dbReference type="NCBI Taxonomy" id="37682"/>
    <lineage>
        <taxon>Eukaryota</taxon>
        <taxon>Viridiplantae</taxon>
        <taxon>Streptophyta</taxon>
        <taxon>Embryophyta</taxon>
        <taxon>Tracheophyta</taxon>
        <taxon>Spermatophyta</taxon>
        <taxon>Magnoliopsida</taxon>
        <taxon>Liliopsida</taxon>
        <taxon>Poales</taxon>
        <taxon>Poaceae</taxon>
        <taxon>BOP clade</taxon>
        <taxon>Pooideae</taxon>
        <taxon>Triticodae</taxon>
        <taxon>Triticeae</taxon>
        <taxon>Triticinae</taxon>
        <taxon>Aegilops</taxon>
    </lineage>
</organism>
<keyword evidence="8" id="KW-0597">Phosphoprotein</keyword>
<evidence type="ECO:0000256" key="20">
    <source>
        <dbReference type="ARBA" id="ARBA00023180"/>
    </source>
</evidence>
<evidence type="ECO:0000259" key="26">
    <source>
        <dbReference type="PROSITE" id="PS50011"/>
    </source>
</evidence>
<dbReference type="Gene3D" id="1.10.510.10">
    <property type="entry name" value="Transferase(Phosphotransferase) domain 1"/>
    <property type="match status" value="1"/>
</dbReference>
<dbReference type="Gene3D" id="3.80.10.10">
    <property type="entry name" value="Ribonuclease Inhibitor"/>
    <property type="match status" value="4"/>
</dbReference>
<keyword evidence="15" id="KW-0418">Kinase</keyword>
<dbReference type="Pfam" id="PF00560">
    <property type="entry name" value="LRR_1"/>
    <property type="match status" value="3"/>
</dbReference>
<keyword evidence="11" id="KW-0812">Transmembrane</keyword>
<evidence type="ECO:0000313" key="27">
    <source>
        <dbReference type="EnsemblPlants" id="EMT32109"/>
    </source>
</evidence>
<comment type="function">
    <text evidence="24">The processed protein kinase Xa21 chain released by protein cleavage after X.oryzae pv. oryzae protein Ax21 detection translocates into the nucleus where it can bind and regulate WRKY62, a transcription factor. Confers resistance to the bacterial pathogen X.oryzae pv. oryzae (Xoo).</text>
</comment>
<dbReference type="SMART" id="SM00369">
    <property type="entry name" value="LRR_TYP"/>
    <property type="match status" value="6"/>
</dbReference>
<keyword evidence="17" id="KW-1133">Transmembrane helix</keyword>
<dbReference type="GO" id="GO:0005524">
    <property type="term" value="F:ATP binding"/>
    <property type="evidence" value="ECO:0007669"/>
    <property type="project" value="UniProtKB-UniRule"/>
</dbReference>
<dbReference type="Pfam" id="PF08263">
    <property type="entry name" value="LRRNT_2"/>
    <property type="match status" value="1"/>
</dbReference>
<name>M8CCI6_AEGTA</name>
<dbReference type="InterPro" id="IPR051716">
    <property type="entry name" value="Plant_RL_S/T_kinase"/>
</dbReference>
<dbReference type="SUPFAM" id="SSF52047">
    <property type="entry name" value="RNI-like"/>
    <property type="match status" value="1"/>
</dbReference>
<dbReference type="InterPro" id="IPR032675">
    <property type="entry name" value="LRR_dom_sf"/>
</dbReference>
<comment type="similarity">
    <text evidence="4">Belongs to the protein kinase superfamily. Ser/Thr protein kinase family.</text>
</comment>